<dbReference type="EMBL" id="KZ613937">
    <property type="protein sequence ID" value="PMD48343.1"/>
    <property type="molecule type" value="Genomic_DNA"/>
</dbReference>
<dbReference type="PANTHER" id="PTHR33112:SF10">
    <property type="entry name" value="TOL"/>
    <property type="match status" value="1"/>
</dbReference>
<keyword evidence="3" id="KW-1185">Reference proteome</keyword>
<proteinExistence type="predicted"/>
<evidence type="ECO:0000313" key="3">
    <source>
        <dbReference type="Proteomes" id="UP000235786"/>
    </source>
</evidence>
<evidence type="ECO:0000313" key="2">
    <source>
        <dbReference type="EMBL" id="PMD48343.1"/>
    </source>
</evidence>
<organism evidence="2 3">
    <name type="scientific">Hyaloscypha variabilis (strain UAMH 11265 / GT02V1 / F)</name>
    <name type="common">Meliniomyces variabilis</name>
    <dbReference type="NCBI Taxonomy" id="1149755"/>
    <lineage>
        <taxon>Eukaryota</taxon>
        <taxon>Fungi</taxon>
        <taxon>Dikarya</taxon>
        <taxon>Ascomycota</taxon>
        <taxon>Pezizomycotina</taxon>
        <taxon>Leotiomycetes</taxon>
        <taxon>Helotiales</taxon>
        <taxon>Hyaloscyphaceae</taxon>
        <taxon>Hyaloscypha</taxon>
        <taxon>Hyaloscypha variabilis</taxon>
    </lineage>
</organism>
<accession>A0A2J6SC52</accession>
<dbReference type="AlphaFoldDB" id="A0A2J6SC52"/>
<reference evidence="2 3" key="1">
    <citation type="submission" date="2016-04" db="EMBL/GenBank/DDBJ databases">
        <title>A degradative enzymes factory behind the ericoid mycorrhizal symbiosis.</title>
        <authorList>
            <consortium name="DOE Joint Genome Institute"/>
            <person name="Martino E."/>
            <person name="Morin E."/>
            <person name="Grelet G."/>
            <person name="Kuo A."/>
            <person name="Kohler A."/>
            <person name="Daghino S."/>
            <person name="Barry K."/>
            <person name="Choi C."/>
            <person name="Cichocki N."/>
            <person name="Clum A."/>
            <person name="Copeland A."/>
            <person name="Hainaut M."/>
            <person name="Haridas S."/>
            <person name="Labutti K."/>
            <person name="Lindquist E."/>
            <person name="Lipzen A."/>
            <person name="Khouja H.-R."/>
            <person name="Murat C."/>
            <person name="Ohm R."/>
            <person name="Olson A."/>
            <person name="Spatafora J."/>
            <person name="Veneault-Fourrey C."/>
            <person name="Henrissat B."/>
            <person name="Grigoriev I."/>
            <person name="Martin F."/>
            <person name="Perotto S."/>
        </authorList>
    </citation>
    <scope>NUCLEOTIDE SEQUENCE [LARGE SCALE GENOMIC DNA]</scope>
    <source>
        <strain evidence="2 3">F</strain>
    </source>
</reference>
<dbReference type="Proteomes" id="UP000235786">
    <property type="component" value="Unassembled WGS sequence"/>
</dbReference>
<dbReference type="InterPro" id="IPR010730">
    <property type="entry name" value="HET"/>
</dbReference>
<feature type="non-terminal residue" evidence="2">
    <location>
        <position position="1"/>
    </location>
</feature>
<dbReference type="PANTHER" id="PTHR33112">
    <property type="entry name" value="DOMAIN PROTEIN, PUTATIVE-RELATED"/>
    <property type="match status" value="1"/>
</dbReference>
<dbReference type="STRING" id="1149755.A0A2J6SC52"/>
<protein>
    <submittedName>
        <fullName evidence="2">HET-domain-containing protein</fullName>
    </submittedName>
</protein>
<sequence length="342" mass="38666">KELLENCQSFHKSCRKSFISATQVPTRLLDVSAFEANGTVRLVEAFSRIPRPKYLALSHRWGTSPTTKLVQSTKSAFEKSVLVCSLPLTFQHAIMATVRIGLPYLWIDSLCIVQDSSMDWEQESAIMGDIYRGSVCTIAASRSEKGLFSSRNPLEALPCQLNRELGINSSRLLPPDPLESRGWIVQERALSPRTVFYRERTVGWECVETQVDEQGVTERRDQSKSRFYNLSLIELGKVNLSALHSLKSSDSVFMFHSYWRRLLEVYTVTELTKPSDKLVAINGIVSKIRKSARLDFIAGLWKELLPAELLWTFMDPAGLPRASSAQEYRAPTWSWACLDGPV</sequence>
<feature type="domain" description="Heterokaryon incompatibility" evidence="1">
    <location>
        <begin position="54"/>
        <end position="187"/>
    </location>
</feature>
<evidence type="ECO:0000259" key="1">
    <source>
        <dbReference type="Pfam" id="PF06985"/>
    </source>
</evidence>
<dbReference type="OrthoDB" id="5362512at2759"/>
<feature type="non-terminal residue" evidence="2">
    <location>
        <position position="342"/>
    </location>
</feature>
<dbReference type="Pfam" id="PF06985">
    <property type="entry name" value="HET"/>
    <property type="match status" value="1"/>
</dbReference>
<name>A0A2J6SC52_HYAVF</name>
<gene>
    <name evidence="2" type="ORF">L207DRAFT_383410</name>
</gene>